<dbReference type="AlphaFoldDB" id="A0A628Z9P2"/>
<evidence type="ECO:0000256" key="1">
    <source>
        <dbReference type="SAM" id="Phobius"/>
    </source>
</evidence>
<keyword evidence="1" id="KW-0812">Transmembrane</keyword>
<feature type="transmembrane region" description="Helical" evidence="1">
    <location>
        <begin position="58"/>
        <end position="81"/>
    </location>
</feature>
<dbReference type="EMBL" id="AAMBNR010000013">
    <property type="protein sequence ID" value="EDF6615996.1"/>
    <property type="molecule type" value="Genomic_DNA"/>
</dbReference>
<proteinExistence type="predicted"/>
<gene>
    <name evidence="2" type="ORF">B1B77_22380</name>
</gene>
<accession>A0A628Z9P2</accession>
<organism evidence="2">
    <name type="scientific">Salmonella newport</name>
    <dbReference type="NCBI Taxonomy" id="108619"/>
    <lineage>
        <taxon>Bacteria</taxon>
        <taxon>Pseudomonadati</taxon>
        <taxon>Pseudomonadota</taxon>
        <taxon>Gammaproteobacteria</taxon>
        <taxon>Enterobacterales</taxon>
        <taxon>Enterobacteriaceae</taxon>
        <taxon>Salmonella</taxon>
    </lineage>
</organism>
<reference evidence="2" key="1">
    <citation type="submission" date="2018-07" db="EMBL/GenBank/DDBJ databases">
        <authorList>
            <consortium name="PulseNet: The National Subtyping Network for Foodborne Disease Surveillance"/>
            <person name="Tarr C.L."/>
            <person name="Trees E."/>
            <person name="Katz L.S."/>
            <person name="Carleton-Romer H.A."/>
            <person name="Stroika S."/>
            <person name="Kucerova Z."/>
            <person name="Roache K.F."/>
            <person name="Sabol A.L."/>
            <person name="Besser J."/>
            <person name="Gerner-Smidt P."/>
        </authorList>
    </citation>
    <scope>NUCLEOTIDE SEQUENCE</scope>
    <source>
        <strain evidence="2">PNUSAS007861</strain>
    </source>
</reference>
<evidence type="ECO:0000313" key="2">
    <source>
        <dbReference type="EMBL" id="EDF6615996.1"/>
    </source>
</evidence>
<sequence length="179" mass="19910">MTIATPRRSSWPSTDNLPASGLLISYEVADVSKQHWKQLNNIRYSLYRMERPSLSPRFSAALLAAIATALVAGMVLLWGAYTACLIGAGAGIAVYQFAPLSKSWAETLDNQLTAYDPVDVQAYAELQNVTRSLGRLDLGEVFRWLDRERQALSYSRPAASQGPQCKFINRQVRQKRDGD</sequence>
<keyword evidence="1" id="KW-0472">Membrane</keyword>
<protein>
    <submittedName>
        <fullName evidence="2">Uncharacterized protein</fullName>
    </submittedName>
</protein>
<name>A0A628Z9P2_SALNE</name>
<keyword evidence="1" id="KW-1133">Transmembrane helix</keyword>
<comment type="caution">
    <text evidence="2">The sequence shown here is derived from an EMBL/GenBank/DDBJ whole genome shotgun (WGS) entry which is preliminary data.</text>
</comment>